<feature type="domain" description="HIT" evidence="4">
    <location>
        <begin position="12"/>
        <end position="130"/>
    </location>
</feature>
<keyword evidence="5" id="KW-0378">Hydrolase</keyword>
<evidence type="ECO:0000256" key="3">
    <source>
        <dbReference type="PROSITE-ProRule" id="PRU00464"/>
    </source>
</evidence>
<dbReference type="Proteomes" id="UP000199417">
    <property type="component" value="Unassembled WGS sequence"/>
</dbReference>
<dbReference type="AlphaFoldDB" id="A0A1G6NWU5"/>
<proteinExistence type="predicted"/>
<dbReference type="InterPro" id="IPR001310">
    <property type="entry name" value="Histidine_triad_HIT"/>
</dbReference>
<keyword evidence="6" id="KW-1185">Reference proteome</keyword>
<dbReference type="PRINTS" id="PR00332">
    <property type="entry name" value="HISTRIAD"/>
</dbReference>
<feature type="active site" description="Tele-AMP-histidine intermediate" evidence="1">
    <location>
        <position position="117"/>
    </location>
</feature>
<dbReference type="GO" id="GO:0009117">
    <property type="term" value="P:nucleotide metabolic process"/>
    <property type="evidence" value="ECO:0007669"/>
    <property type="project" value="TreeGrafter"/>
</dbReference>
<feature type="short sequence motif" description="Histidine triad motif" evidence="2 3">
    <location>
        <begin position="115"/>
        <end position="119"/>
    </location>
</feature>
<dbReference type="InterPro" id="IPR039384">
    <property type="entry name" value="HINT"/>
</dbReference>
<sequence length="157" mass="16611">MGLLSIPMSHCIFCAIIAREAEASLVHEDEHTVAFMDIRPFTPGHLLVVPKRHASGLAQLDPEDGGRIFAVGQKLAAALRDNGADGAGLPADGPRADGVNLYLADGAVAGQEVFHVHLHVVPRTPGDGFGLRGRPVSARRPDLDYLAGALRRRLGSV</sequence>
<dbReference type="SUPFAM" id="SSF54197">
    <property type="entry name" value="HIT-like"/>
    <property type="match status" value="1"/>
</dbReference>
<dbReference type="InterPro" id="IPR019808">
    <property type="entry name" value="Histidine_triad_CS"/>
</dbReference>
<name>A0A1G6NWU5_9NOCA</name>
<protein>
    <submittedName>
        <fullName evidence="5">Diadenosine tetraphosphate (Ap4A) hydrolase</fullName>
    </submittedName>
</protein>
<dbReference type="PROSITE" id="PS00892">
    <property type="entry name" value="HIT_1"/>
    <property type="match status" value="1"/>
</dbReference>
<reference evidence="5 6" key="1">
    <citation type="submission" date="2016-10" db="EMBL/GenBank/DDBJ databases">
        <authorList>
            <person name="de Groot N.N."/>
        </authorList>
    </citation>
    <scope>NUCLEOTIDE SEQUENCE [LARGE SCALE GENOMIC DNA]</scope>
    <source>
        <strain evidence="5 6">JCM 11308</strain>
    </source>
</reference>
<evidence type="ECO:0000313" key="6">
    <source>
        <dbReference type="Proteomes" id="UP000199417"/>
    </source>
</evidence>
<evidence type="ECO:0000259" key="4">
    <source>
        <dbReference type="PROSITE" id="PS51084"/>
    </source>
</evidence>
<dbReference type="EMBL" id="FNAB01000001">
    <property type="protein sequence ID" value="SDC71717.1"/>
    <property type="molecule type" value="Genomic_DNA"/>
</dbReference>
<evidence type="ECO:0000256" key="1">
    <source>
        <dbReference type="PIRSR" id="PIRSR601310-1"/>
    </source>
</evidence>
<dbReference type="GO" id="GO:0016787">
    <property type="term" value="F:hydrolase activity"/>
    <property type="evidence" value="ECO:0007669"/>
    <property type="project" value="UniProtKB-KW"/>
</dbReference>
<dbReference type="InterPro" id="IPR036265">
    <property type="entry name" value="HIT-like_sf"/>
</dbReference>
<gene>
    <name evidence="5" type="ORF">SAMN05444580_101675</name>
</gene>
<evidence type="ECO:0000256" key="2">
    <source>
        <dbReference type="PIRSR" id="PIRSR601310-3"/>
    </source>
</evidence>
<dbReference type="Gene3D" id="3.30.428.10">
    <property type="entry name" value="HIT-like"/>
    <property type="match status" value="1"/>
</dbReference>
<dbReference type="CDD" id="cd01277">
    <property type="entry name" value="HINT_subgroup"/>
    <property type="match status" value="1"/>
</dbReference>
<dbReference type="PANTHER" id="PTHR46648">
    <property type="entry name" value="HIT FAMILY PROTEIN 1"/>
    <property type="match status" value="1"/>
</dbReference>
<dbReference type="STRING" id="168276.SAMN05444580_101675"/>
<dbReference type="Pfam" id="PF01230">
    <property type="entry name" value="HIT"/>
    <property type="match status" value="1"/>
</dbReference>
<accession>A0A1G6NWU5</accession>
<dbReference type="PROSITE" id="PS51084">
    <property type="entry name" value="HIT_2"/>
    <property type="match status" value="1"/>
</dbReference>
<dbReference type="InterPro" id="IPR011146">
    <property type="entry name" value="HIT-like"/>
</dbReference>
<organism evidence="5 6">
    <name type="scientific">Rhodococcus tukisamuensis</name>
    <dbReference type="NCBI Taxonomy" id="168276"/>
    <lineage>
        <taxon>Bacteria</taxon>
        <taxon>Bacillati</taxon>
        <taxon>Actinomycetota</taxon>
        <taxon>Actinomycetes</taxon>
        <taxon>Mycobacteriales</taxon>
        <taxon>Nocardiaceae</taxon>
        <taxon>Rhodococcus</taxon>
    </lineage>
</organism>
<evidence type="ECO:0000313" key="5">
    <source>
        <dbReference type="EMBL" id="SDC71717.1"/>
    </source>
</evidence>
<dbReference type="PANTHER" id="PTHR46648:SF1">
    <property type="entry name" value="ADENOSINE 5'-MONOPHOSPHORAMIDASE HNT1"/>
    <property type="match status" value="1"/>
</dbReference>